<proteinExistence type="predicted"/>
<accession>A0A026X120</accession>
<sequence>MHADIAAVLMDQSADTRGCTKPSCIVQRPFFHADLPDSIAHVLPIGFLSTRQICSRSIVVSRRLFVTKSLKNRGSVLPTGISCLHRY</sequence>
<organism evidence="1 2">
    <name type="scientific">Ooceraea biroi</name>
    <name type="common">Clonal raider ant</name>
    <name type="synonym">Cerapachys biroi</name>
    <dbReference type="NCBI Taxonomy" id="2015173"/>
    <lineage>
        <taxon>Eukaryota</taxon>
        <taxon>Metazoa</taxon>
        <taxon>Ecdysozoa</taxon>
        <taxon>Arthropoda</taxon>
        <taxon>Hexapoda</taxon>
        <taxon>Insecta</taxon>
        <taxon>Pterygota</taxon>
        <taxon>Neoptera</taxon>
        <taxon>Endopterygota</taxon>
        <taxon>Hymenoptera</taxon>
        <taxon>Apocrita</taxon>
        <taxon>Aculeata</taxon>
        <taxon>Formicoidea</taxon>
        <taxon>Formicidae</taxon>
        <taxon>Dorylinae</taxon>
        <taxon>Ooceraea</taxon>
    </lineage>
</organism>
<keyword evidence="2" id="KW-1185">Reference proteome</keyword>
<gene>
    <name evidence="1" type="ORF">X777_08291</name>
</gene>
<dbReference type="AlphaFoldDB" id="A0A026X120"/>
<dbReference type="EMBL" id="KK107063">
    <property type="protein sequence ID" value="EZA61079.1"/>
    <property type="molecule type" value="Genomic_DNA"/>
</dbReference>
<evidence type="ECO:0000313" key="1">
    <source>
        <dbReference type="EMBL" id="EZA61079.1"/>
    </source>
</evidence>
<name>A0A026X120_OOCBI</name>
<dbReference type="Proteomes" id="UP000053097">
    <property type="component" value="Unassembled WGS sequence"/>
</dbReference>
<protein>
    <submittedName>
        <fullName evidence="1">Uncharacterized protein</fullName>
    </submittedName>
</protein>
<reference evidence="1 2" key="1">
    <citation type="journal article" date="2014" name="Curr. Biol.">
        <title>The genome of the clonal raider ant Cerapachys biroi.</title>
        <authorList>
            <person name="Oxley P.R."/>
            <person name="Ji L."/>
            <person name="Fetter-Pruneda I."/>
            <person name="McKenzie S.K."/>
            <person name="Li C."/>
            <person name="Hu H."/>
            <person name="Zhang G."/>
            <person name="Kronauer D.J."/>
        </authorList>
    </citation>
    <scope>NUCLEOTIDE SEQUENCE [LARGE SCALE GENOMIC DNA]</scope>
</reference>
<evidence type="ECO:0000313" key="2">
    <source>
        <dbReference type="Proteomes" id="UP000053097"/>
    </source>
</evidence>